<keyword evidence="7" id="KW-1185">Reference proteome</keyword>
<feature type="region of interest" description="Disordered" evidence="4">
    <location>
        <begin position="312"/>
        <end position="331"/>
    </location>
</feature>
<protein>
    <recommendedName>
        <fullName evidence="5">Basic leucine zipper domain-containing protein</fullName>
    </recommendedName>
</protein>
<dbReference type="InterPro" id="IPR008917">
    <property type="entry name" value="TF_DNA-bd_sf"/>
</dbReference>
<dbReference type="Gene3D" id="1.10.880.10">
    <property type="entry name" value="Transcription factor, Skn-1-like, DNA-binding domain"/>
    <property type="match status" value="1"/>
</dbReference>
<proteinExistence type="predicted"/>
<evidence type="ECO:0000256" key="4">
    <source>
        <dbReference type="SAM" id="MobiDB-lite"/>
    </source>
</evidence>
<comment type="caution">
    <text evidence="6">The sequence shown here is derived from an EMBL/GenBank/DDBJ whole genome shotgun (WGS) entry which is preliminary data.</text>
</comment>
<sequence length="331" mass="36092">QVAFRALAMEGGSLAPLDSAASLSIRRPNDEIKKEQDDFDDYPQRSRAVAAAAVTRDLIYEPAEVKKEEEDDGYGDFGQEPAIITTTGLEDSSSTLESRHDVRDESTEQVAGDNVLPADTVFVTPDGMAWQLCQCANCVNRWLFLGTTQAATGEHAKSAANELGPSCESANEVKKEEMTEVSNCCHSSRTEYKRAGATFLTPDGTEWVVCQCEGCSSGQECVADTSAVPPVAKRRRSITVTTVASDSPQVTKPYGRRGRLSTSDEAAAQAGLPLSAKELAGLELPEFNLLLVTLPEVQQRAARKIRRRVMNTRAAQQCRMRKQIKEKSKEN</sequence>
<dbReference type="SUPFAM" id="SSF47454">
    <property type="entry name" value="A DNA-binding domain in eukaryotic transcription factors"/>
    <property type="match status" value="1"/>
</dbReference>
<dbReference type="GO" id="GO:0003677">
    <property type="term" value="F:DNA binding"/>
    <property type="evidence" value="ECO:0007669"/>
    <property type="project" value="UniProtKB-KW"/>
</dbReference>
<dbReference type="AlphaFoldDB" id="A0AAV5V3M7"/>
<reference evidence="6" key="1">
    <citation type="submission" date="2023-10" db="EMBL/GenBank/DDBJ databases">
        <title>Genome assembly of Pristionchus species.</title>
        <authorList>
            <person name="Yoshida K."/>
            <person name="Sommer R.J."/>
        </authorList>
    </citation>
    <scope>NUCLEOTIDE SEQUENCE</scope>
    <source>
        <strain evidence="6">RS5133</strain>
    </source>
</reference>
<organism evidence="6 7">
    <name type="scientific">Pristionchus fissidentatus</name>
    <dbReference type="NCBI Taxonomy" id="1538716"/>
    <lineage>
        <taxon>Eukaryota</taxon>
        <taxon>Metazoa</taxon>
        <taxon>Ecdysozoa</taxon>
        <taxon>Nematoda</taxon>
        <taxon>Chromadorea</taxon>
        <taxon>Rhabditida</taxon>
        <taxon>Rhabditina</taxon>
        <taxon>Diplogasteromorpha</taxon>
        <taxon>Diplogasteroidea</taxon>
        <taxon>Neodiplogasteridae</taxon>
        <taxon>Pristionchus</taxon>
    </lineage>
</organism>
<dbReference type="EMBL" id="BTSY01000002">
    <property type="protein sequence ID" value="GMT13090.1"/>
    <property type="molecule type" value="Genomic_DNA"/>
</dbReference>
<dbReference type="GO" id="GO:0006355">
    <property type="term" value="P:regulation of DNA-templated transcription"/>
    <property type="evidence" value="ECO:0007669"/>
    <property type="project" value="InterPro"/>
</dbReference>
<gene>
    <name evidence="6" type="ORF">PFISCL1PPCAC_4387</name>
</gene>
<evidence type="ECO:0000256" key="3">
    <source>
        <dbReference type="ARBA" id="ARBA00023163"/>
    </source>
</evidence>
<dbReference type="Proteomes" id="UP001432322">
    <property type="component" value="Unassembled WGS sequence"/>
</dbReference>
<evidence type="ECO:0000256" key="1">
    <source>
        <dbReference type="ARBA" id="ARBA00023015"/>
    </source>
</evidence>
<dbReference type="Pfam" id="PF03131">
    <property type="entry name" value="bZIP_Maf"/>
    <property type="match status" value="1"/>
</dbReference>
<feature type="domain" description="Basic leucine zipper" evidence="5">
    <location>
        <begin position="275"/>
        <end position="328"/>
    </location>
</feature>
<evidence type="ECO:0000313" key="7">
    <source>
        <dbReference type="Proteomes" id="UP001432322"/>
    </source>
</evidence>
<evidence type="ECO:0000313" key="6">
    <source>
        <dbReference type="EMBL" id="GMT13090.1"/>
    </source>
</evidence>
<keyword evidence="2" id="KW-0238">DNA-binding</keyword>
<accession>A0AAV5V3M7</accession>
<feature type="non-terminal residue" evidence="6">
    <location>
        <position position="1"/>
    </location>
</feature>
<keyword evidence="1" id="KW-0805">Transcription regulation</keyword>
<dbReference type="InterPro" id="IPR004826">
    <property type="entry name" value="bZIP_Maf"/>
</dbReference>
<name>A0AAV5V3M7_9BILA</name>
<evidence type="ECO:0000256" key="2">
    <source>
        <dbReference type="ARBA" id="ARBA00023125"/>
    </source>
</evidence>
<evidence type="ECO:0000259" key="5">
    <source>
        <dbReference type="Pfam" id="PF03131"/>
    </source>
</evidence>
<keyword evidence="3" id="KW-0804">Transcription</keyword>